<dbReference type="SUPFAM" id="SSF52540">
    <property type="entry name" value="P-loop containing nucleoside triphosphate hydrolases"/>
    <property type="match status" value="1"/>
</dbReference>
<protein>
    <recommendedName>
        <fullName evidence="1">DEAD/DEAH-box helicase domain-containing protein</fullName>
    </recommendedName>
</protein>
<evidence type="ECO:0000313" key="2">
    <source>
        <dbReference type="EMBL" id="QHT24224.1"/>
    </source>
</evidence>
<dbReference type="InterPro" id="IPR027417">
    <property type="entry name" value="P-loop_NTPase"/>
</dbReference>
<evidence type="ECO:0000259" key="1">
    <source>
        <dbReference type="Pfam" id="PF00270"/>
    </source>
</evidence>
<organism evidence="2">
    <name type="scientific">viral metagenome</name>
    <dbReference type="NCBI Taxonomy" id="1070528"/>
    <lineage>
        <taxon>unclassified sequences</taxon>
        <taxon>metagenomes</taxon>
        <taxon>organismal metagenomes</taxon>
    </lineage>
</organism>
<accession>A0A6C0E581</accession>
<sequence length="705" mass="80267">METTKLFFLYCIFSEQNDVRGEKKLGCTIHPVHRLQVYNTGDAPGSEKRYAGLWLVRANTHIDMRKLEKQLHRQFAHVRLKRSNGALTEWFRLSFQEVADFLNAQDHVIRQLSHEEIYDIHVKADRQLTVAEQAAYDEEEALIHAEKEQGSLKDVFFSTFLPDVVPRRIQVELWDTFSAICYSNHALFKGIVQWPTGTGKTIAILLMIVLIKDRCRRMGQIYRGLLVTPRNDIFGTITGIFSHLSAFGITVLDGSNGRLSRLSVPADTDILIMACPSSLLNEDTGLRALPNMTHVHYDEVHRITGELFFQGLKEMLVKWGLQFLTGTSATPKTSSPEQHRKLAEVFDDPYTIIHKCDVDEAVSEGWIAIPRFAVVTMPCDDEASYCKAFAAGITGTIAKKQAARKWTGGKCIAYARSIVSAKTSAAEFTKMNPDAHVYLALDGERTDKDFVDAPVDGSVRVLFACDRYREGSDIKGLDMTAVLIGNSISAYILIQIQGRSLRNDYASKEGWCLIVSPCEEGETEEDVLDRIALDILTFVGNSRSLTKKDIVRYVEIYFSDVMVSNTMCTPAETVERIQAAYIRREYGKRTPKERYAIICELNKEMGLGSKEEYHARWSEHAKFIPDPSTYFKDWWVSWYHFLGIDTLAFPQTKAEWIRLCKEMGLTTWDLYKQQNSTNLPANPGEMYEDYTNWDQEFGGEEEIVW</sequence>
<feature type="domain" description="DEAD/DEAH-box helicase" evidence="1">
    <location>
        <begin position="191"/>
        <end position="336"/>
    </location>
</feature>
<proteinExistence type="predicted"/>
<dbReference type="Gene3D" id="3.40.50.300">
    <property type="entry name" value="P-loop containing nucleotide triphosphate hydrolases"/>
    <property type="match status" value="2"/>
</dbReference>
<dbReference type="InterPro" id="IPR011545">
    <property type="entry name" value="DEAD/DEAH_box_helicase_dom"/>
</dbReference>
<dbReference type="GO" id="GO:0005524">
    <property type="term" value="F:ATP binding"/>
    <property type="evidence" value="ECO:0007669"/>
    <property type="project" value="InterPro"/>
</dbReference>
<name>A0A6C0E581_9ZZZZ</name>
<dbReference type="Pfam" id="PF00270">
    <property type="entry name" value="DEAD"/>
    <property type="match status" value="1"/>
</dbReference>
<reference evidence="2" key="1">
    <citation type="journal article" date="2020" name="Nature">
        <title>Giant virus diversity and host interactions through global metagenomics.</title>
        <authorList>
            <person name="Schulz F."/>
            <person name="Roux S."/>
            <person name="Paez-Espino D."/>
            <person name="Jungbluth S."/>
            <person name="Walsh D.A."/>
            <person name="Denef V.J."/>
            <person name="McMahon K.D."/>
            <person name="Konstantinidis K.T."/>
            <person name="Eloe-Fadrosh E.A."/>
            <person name="Kyrpides N.C."/>
            <person name="Woyke T."/>
        </authorList>
    </citation>
    <scope>NUCLEOTIDE SEQUENCE</scope>
    <source>
        <strain evidence="2">GVMAG-M-3300023179-138</strain>
    </source>
</reference>
<dbReference type="Pfam" id="PF13455">
    <property type="entry name" value="MUG113"/>
    <property type="match status" value="1"/>
</dbReference>
<dbReference type="AlphaFoldDB" id="A0A6C0E581"/>
<dbReference type="GO" id="GO:0003676">
    <property type="term" value="F:nucleic acid binding"/>
    <property type="evidence" value="ECO:0007669"/>
    <property type="project" value="InterPro"/>
</dbReference>
<dbReference type="EMBL" id="MN739743">
    <property type="protein sequence ID" value="QHT24224.1"/>
    <property type="molecule type" value="Genomic_DNA"/>
</dbReference>